<organism evidence="1 2">
    <name type="scientific">Racocetra persica</name>
    <dbReference type="NCBI Taxonomy" id="160502"/>
    <lineage>
        <taxon>Eukaryota</taxon>
        <taxon>Fungi</taxon>
        <taxon>Fungi incertae sedis</taxon>
        <taxon>Mucoromycota</taxon>
        <taxon>Glomeromycotina</taxon>
        <taxon>Glomeromycetes</taxon>
        <taxon>Diversisporales</taxon>
        <taxon>Gigasporaceae</taxon>
        <taxon>Racocetra</taxon>
    </lineage>
</organism>
<accession>A0ACA9SLQ7</accession>
<evidence type="ECO:0000313" key="1">
    <source>
        <dbReference type="EMBL" id="CAG8843509.1"/>
    </source>
</evidence>
<feature type="non-terminal residue" evidence="1">
    <location>
        <position position="1"/>
    </location>
</feature>
<comment type="caution">
    <text evidence="1">The sequence shown here is derived from an EMBL/GenBank/DDBJ whole genome shotgun (WGS) entry which is preliminary data.</text>
</comment>
<dbReference type="EMBL" id="CAJVQC010138668">
    <property type="protein sequence ID" value="CAG8843509.1"/>
    <property type="molecule type" value="Genomic_DNA"/>
</dbReference>
<evidence type="ECO:0000313" key="2">
    <source>
        <dbReference type="Proteomes" id="UP000789920"/>
    </source>
</evidence>
<reference evidence="1" key="1">
    <citation type="submission" date="2021-06" db="EMBL/GenBank/DDBJ databases">
        <authorList>
            <person name="Kallberg Y."/>
            <person name="Tangrot J."/>
            <person name="Rosling A."/>
        </authorList>
    </citation>
    <scope>NUCLEOTIDE SEQUENCE</scope>
    <source>
        <strain evidence="1">MA461A</strain>
    </source>
</reference>
<dbReference type="Proteomes" id="UP000789920">
    <property type="component" value="Unassembled WGS sequence"/>
</dbReference>
<protein>
    <submittedName>
        <fullName evidence="1">14875_t:CDS:1</fullName>
    </submittedName>
</protein>
<proteinExistence type="predicted"/>
<keyword evidence="2" id="KW-1185">Reference proteome</keyword>
<gene>
    <name evidence="1" type="ORF">RPERSI_LOCUS32795</name>
</gene>
<name>A0ACA9SLQ7_9GLOM</name>
<sequence length="92" mass="10404">NDLYIQKKSPSQPIEDIIDITPSLEYITLIGHNKDITIQDLTKKTTFLIAITSASRPSDLYHISLESMTKIENGFSLDIVSPKEYNISLAHR</sequence>
<feature type="non-terminal residue" evidence="1">
    <location>
        <position position="92"/>
    </location>
</feature>